<dbReference type="EMBL" id="OOIL02006606">
    <property type="protein sequence ID" value="VFQ98617.1"/>
    <property type="molecule type" value="Genomic_DNA"/>
</dbReference>
<feature type="region of interest" description="Disordered" evidence="1">
    <location>
        <begin position="64"/>
        <end position="106"/>
    </location>
</feature>
<dbReference type="Proteomes" id="UP000595140">
    <property type="component" value="Unassembled WGS sequence"/>
</dbReference>
<proteinExistence type="predicted"/>
<sequence>MGNNPTPALGLTSGLDVPARPRAPLVFLPGPELHSSCCPALRSARPSCSAQSSTRPAARLCAPLVPPARLGQPSRARTPRQRRAESDVQQRLGESDRMKATRPKDR</sequence>
<feature type="compositionally biased region" description="Basic and acidic residues" evidence="1">
    <location>
        <begin position="82"/>
        <end position="106"/>
    </location>
</feature>
<evidence type="ECO:0000313" key="2">
    <source>
        <dbReference type="EMBL" id="VFQ98617.1"/>
    </source>
</evidence>
<dbReference type="AlphaFoldDB" id="A0A484NDK2"/>
<evidence type="ECO:0000256" key="1">
    <source>
        <dbReference type="SAM" id="MobiDB-lite"/>
    </source>
</evidence>
<name>A0A484NDK2_9ASTE</name>
<protein>
    <submittedName>
        <fullName evidence="2">Uncharacterized protein</fullName>
    </submittedName>
</protein>
<organism evidence="2 3">
    <name type="scientific">Cuscuta campestris</name>
    <dbReference type="NCBI Taxonomy" id="132261"/>
    <lineage>
        <taxon>Eukaryota</taxon>
        <taxon>Viridiplantae</taxon>
        <taxon>Streptophyta</taxon>
        <taxon>Embryophyta</taxon>
        <taxon>Tracheophyta</taxon>
        <taxon>Spermatophyta</taxon>
        <taxon>Magnoliopsida</taxon>
        <taxon>eudicotyledons</taxon>
        <taxon>Gunneridae</taxon>
        <taxon>Pentapetalae</taxon>
        <taxon>asterids</taxon>
        <taxon>lamiids</taxon>
        <taxon>Solanales</taxon>
        <taxon>Convolvulaceae</taxon>
        <taxon>Cuscuteae</taxon>
        <taxon>Cuscuta</taxon>
        <taxon>Cuscuta subgen. Grammica</taxon>
        <taxon>Cuscuta sect. Cleistogrammica</taxon>
    </lineage>
</organism>
<reference evidence="2 3" key="1">
    <citation type="submission" date="2018-04" db="EMBL/GenBank/DDBJ databases">
        <authorList>
            <person name="Vogel A."/>
        </authorList>
    </citation>
    <scope>NUCLEOTIDE SEQUENCE [LARGE SCALE GENOMIC DNA]</scope>
</reference>
<keyword evidence="3" id="KW-1185">Reference proteome</keyword>
<accession>A0A484NDK2</accession>
<evidence type="ECO:0000313" key="3">
    <source>
        <dbReference type="Proteomes" id="UP000595140"/>
    </source>
</evidence>
<feature type="region of interest" description="Disordered" evidence="1">
    <location>
        <begin position="1"/>
        <end position="22"/>
    </location>
</feature>
<gene>
    <name evidence="2" type="ORF">CCAM_LOCUS40393</name>
</gene>